<gene>
    <name evidence="5" type="ORF">B1202_12865</name>
</gene>
<dbReference type="Proteomes" id="UP000191160">
    <property type="component" value="Unassembled WGS sequence"/>
</dbReference>
<feature type="domain" description="Acyl-CoA thioesterase 2 C-terminal" evidence="3">
    <location>
        <begin position="200"/>
        <end position="289"/>
    </location>
</feature>
<keyword evidence="6" id="KW-1185">Reference proteome</keyword>
<evidence type="ECO:0000256" key="1">
    <source>
        <dbReference type="ARBA" id="ARBA00006538"/>
    </source>
</evidence>
<evidence type="ECO:0008006" key="7">
    <source>
        <dbReference type="Google" id="ProtNLM"/>
    </source>
</evidence>
<feature type="domain" description="Acyl-CoA thioesterase-like N-terminal HotDog" evidence="4">
    <location>
        <begin position="30"/>
        <end position="105"/>
    </location>
</feature>
<dbReference type="Gene3D" id="2.40.160.210">
    <property type="entry name" value="Acyl-CoA thioesterase, double hotdog domain"/>
    <property type="match status" value="1"/>
</dbReference>
<dbReference type="CDD" id="cd03444">
    <property type="entry name" value="Thioesterase_II_repeat1"/>
    <property type="match status" value="1"/>
</dbReference>
<keyword evidence="2" id="KW-0378">Hydrolase</keyword>
<evidence type="ECO:0000313" key="5">
    <source>
        <dbReference type="EMBL" id="OOV80891.1"/>
    </source>
</evidence>
<dbReference type="InterPro" id="IPR025652">
    <property type="entry name" value="TesB_C"/>
</dbReference>
<dbReference type="InterPro" id="IPR042171">
    <property type="entry name" value="Acyl-CoA_hotdog"/>
</dbReference>
<dbReference type="PANTHER" id="PTHR11066:SF34">
    <property type="entry name" value="ACYL-COENZYME A THIOESTERASE 8"/>
    <property type="match status" value="1"/>
</dbReference>
<dbReference type="CDD" id="cd03445">
    <property type="entry name" value="Thioesterase_II_repeat2"/>
    <property type="match status" value="1"/>
</dbReference>
<proteinExistence type="inferred from homology"/>
<evidence type="ECO:0000259" key="3">
    <source>
        <dbReference type="Pfam" id="PF02551"/>
    </source>
</evidence>
<dbReference type="SUPFAM" id="SSF54637">
    <property type="entry name" value="Thioesterase/thiol ester dehydrase-isomerase"/>
    <property type="match status" value="2"/>
</dbReference>
<accession>A0A1T1GTF2</accession>
<dbReference type="EMBL" id="MVKX01000008">
    <property type="protein sequence ID" value="OOV80891.1"/>
    <property type="molecule type" value="Genomic_DNA"/>
</dbReference>
<name>A0A1T1GTF2_9GAMM</name>
<dbReference type="GO" id="GO:0047617">
    <property type="term" value="F:fatty acyl-CoA hydrolase activity"/>
    <property type="evidence" value="ECO:0007669"/>
    <property type="project" value="InterPro"/>
</dbReference>
<dbReference type="Pfam" id="PF13622">
    <property type="entry name" value="4HBT_3"/>
    <property type="match status" value="1"/>
</dbReference>
<dbReference type="RefSeq" id="WP_078191007.1">
    <property type="nucleotide sequence ID" value="NZ_JAMCOZ010000013.1"/>
</dbReference>
<dbReference type="InterPro" id="IPR029069">
    <property type="entry name" value="HotDog_dom_sf"/>
</dbReference>
<evidence type="ECO:0000313" key="6">
    <source>
        <dbReference type="Proteomes" id="UP000191160"/>
    </source>
</evidence>
<dbReference type="GO" id="GO:0009062">
    <property type="term" value="P:fatty acid catabolic process"/>
    <property type="evidence" value="ECO:0007669"/>
    <property type="project" value="TreeGrafter"/>
</dbReference>
<reference evidence="5 6" key="1">
    <citation type="submission" date="2017-02" db="EMBL/GenBank/DDBJ databases">
        <title>Acinetobacter sp. ANC 4945, whole genome shotgun sequencing project.</title>
        <authorList>
            <person name="Radolfova-Krizova L."/>
            <person name="Al Atrouni A."/>
            <person name="Nemec A."/>
        </authorList>
    </citation>
    <scope>NUCLEOTIDE SEQUENCE [LARGE SCALE GENOMIC DNA]</scope>
    <source>
        <strain evidence="5 6">ANC 4945</strain>
    </source>
</reference>
<dbReference type="GO" id="GO:0005829">
    <property type="term" value="C:cytosol"/>
    <property type="evidence" value="ECO:0007669"/>
    <property type="project" value="TreeGrafter"/>
</dbReference>
<sequence length="297" mass="33931">MTTLTQDLIQLLSVVPKDQGYFLAQSKPLFGDHIFGGQLLAQSIVSASFTCTLPLHSLHANFISAGLANYPVLFKVENLRDSHSFSTRQVTAIQHGKPIYMVMLSYMNNEMGMQYQIPEPDLIQQFPPSKLKEEQFYKAQIQSSISPEYLSTFLQPFQLISKPIEYVLTDFPLSDKASVLNQNQYAEYLKLHDALDAQFDQLHIHQAIAAYYSDYNLYSTALKTHGLNYLSPELIATSLDHSMYFHHAFRVDDWVFYEMNTTRTSQSRGLTHGQMWQNGKLVASTTQENLMRYTGKS</sequence>
<dbReference type="GO" id="GO:0006637">
    <property type="term" value="P:acyl-CoA metabolic process"/>
    <property type="evidence" value="ECO:0007669"/>
    <property type="project" value="InterPro"/>
</dbReference>
<protein>
    <recommendedName>
        <fullName evidence="7">Acyl-CoA thioesterase II</fullName>
    </recommendedName>
</protein>
<dbReference type="Pfam" id="PF02551">
    <property type="entry name" value="Acyl_CoA_thio"/>
    <property type="match status" value="1"/>
</dbReference>
<evidence type="ECO:0000256" key="2">
    <source>
        <dbReference type="ARBA" id="ARBA00022801"/>
    </source>
</evidence>
<dbReference type="PANTHER" id="PTHR11066">
    <property type="entry name" value="ACYL-COA THIOESTERASE"/>
    <property type="match status" value="1"/>
</dbReference>
<dbReference type="AlphaFoldDB" id="A0A1T1GTF2"/>
<comment type="caution">
    <text evidence="5">The sequence shown here is derived from an EMBL/GenBank/DDBJ whole genome shotgun (WGS) entry which is preliminary data.</text>
</comment>
<dbReference type="InterPro" id="IPR003703">
    <property type="entry name" value="Acyl_CoA_thio"/>
</dbReference>
<evidence type="ECO:0000259" key="4">
    <source>
        <dbReference type="Pfam" id="PF13622"/>
    </source>
</evidence>
<organism evidence="5 6">
    <name type="scientific">Acinetobacter amyesii</name>
    <dbReference type="NCBI Taxonomy" id="2942470"/>
    <lineage>
        <taxon>Bacteria</taxon>
        <taxon>Pseudomonadati</taxon>
        <taxon>Pseudomonadota</taxon>
        <taxon>Gammaproteobacteria</taxon>
        <taxon>Moraxellales</taxon>
        <taxon>Moraxellaceae</taxon>
        <taxon>Acinetobacter</taxon>
    </lineage>
</organism>
<dbReference type="InterPro" id="IPR049449">
    <property type="entry name" value="TesB_ACOT8-like_N"/>
</dbReference>
<comment type="similarity">
    <text evidence="1">Belongs to the C/M/P thioester hydrolase family.</text>
</comment>